<accession>G9WWH0</accession>
<reference evidence="2 3" key="1">
    <citation type="submission" date="2011-08" db="EMBL/GenBank/DDBJ databases">
        <title>The Genome Sequence of Oribacterium sp. ACB7.</title>
        <authorList>
            <consortium name="The Broad Institute Genome Sequencing Platform"/>
            <person name="Earl A."/>
            <person name="Ward D."/>
            <person name="Feldgarden M."/>
            <person name="Gevers D."/>
            <person name="Sizova M."/>
            <person name="Hazen A."/>
            <person name="Epstein S."/>
            <person name="Young S.K."/>
            <person name="Zeng Q."/>
            <person name="Gargeya S."/>
            <person name="Fitzgerald M."/>
            <person name="Haas B."/>
            <person name="Abouelleil A."/>
            <person name="Alvarado L."/>
            <person name="Arachchi H.M."/>
            <person name="Berlin A."/>
            <person name="Brown A."/>
            <person name="Chapman S.B."/>
            <person name="Chen Z."/>
            <person name="Dunbar C."/>
            <person name="Freedman E."/>
            <person name="Gearin G."/>
            <person name="Gellesch M."/>
            <person name="Goldberg J."/>
            <person name="Griggs A."/>
            <person name="Gujja S."/>
            <person name="Heiman D."/>
            <person name="Howarth C."/>
            <person name="Larson L."/>
            <person name="Lui A."/>
            <person name="MacDonald P.J.P."/>
            <person name="Montmayeur A."/>
            <person name="Murphy C."/>
            <person name="Neiman D."/>
            <person name="Pearson M."/>
            <person name="Priest M."/>
            <person name="Roberts A."/>
            <person name="Saif S."/>
            <person name="Shea T."/>
            <person name="Shenoy N."/>
            <person name="Sisk P."/>
            <person name="Stolte C."/>
            <person name="Sykes S."/>
            <person name="Wortman J."/>
            <person name="Nusbaum C."/>
            <person name="Birren B."/>
        </authorList>
    </citation>
    <scope>NUCLEOTIDE SEQUENCE [LARGE SCALE GENOMIC DNA]</scope>
    <source>
        <strain evidence="2 3">ACB7</strain>
    </source>
</reference>
<feature type="domain" description="N-acetyltransferase" evidence="1">
    <location>
        <begin position="1"/>
        <end position="162"/>
    </location>
</feature>
<dbReference type="RefSeq" id="WP_009537041.1">
    <property type="nucleotide sequence ID" value="NZ_JH414505.1"/>
</dbReference>
<dbReference type="InterPro" id="IPR000182">
    <property type="entry name" value="GNAT_dom"/>
</dbReference>
<dbReference type="AlphaFoldDB" id="G9WWH0"/>
<dbReference type="PROSITE" id="PS51186">
    <property type="entry name" value="GNAT"/>
    <property type="match status" value="1"/>
</dbReference>
<evidence type="ECO:0000259" key="1">
    <source>
        <dbReference type="PROSITE" id="PS51186"/>
    </source>
</evidence>
<dbReference type="GO" id="GO:0016747">
    <property type="term" value="F:acyltransferase activity, transferring groups other than amino-acyl groups"/>
    <property type="evidence" value="ECO:0007669"/>
    <property type="project" value="InterPro"/>
</dbReference>
<name>G9WWH0_9FIRM</name>
<dbReference type="Proteomes" id="UP000003527">
    <property type="component" value="Unassembled WGS sequence"/>
</dbReference>
<dbReference type="EMBL" id="AFZD01000020">
    <property type="protein sequence ID" value="EHL09839.1"/>
    <property type="molecule type" value="Genomic_DNA"/>
</dbReference>
<sequence length="165" mass="19059">MQIRLARQEDIPEICHIYELAREHMRAEGNTSQWKKYPNETNALEDLANQALYVLEEDDILGAFSFFTGEEKNYRKIEGGAWRKVEPYGTIHRVASSGKRRGITKACFSYCLDKIPYLRIDTHENNLSMQAALRNFGFHYCGIVYVEDGSSRLAFDFIKGEPCYS</sequence>
<dbReference type="Gene3D" id="3.40.630.30">
    <property type="match status" value="1"/>
</dbReference>
<dbReference type="PATRIC" id="fig|796944.3.peg.1997"/>
<dbReference type="SUPFAM" id="SSF55729">
    <property type="entry name" value="Acyl-CoA N-acyltransferases (Nat)"/>
    <property type="match status" value="1"/>
</dbReference>
<gene>
    <name evidence="2" type="ORF">HMPREF9624_01254</name>
</gene>
<evidence type="ECO:0000313" key="3">
    <source>
        <dbReference type="Proteomes" id="UP000003527"/>
    </source>
</evidence>
<keyword evidence="3" id="KW-1185">Reference proteome</keyword>
<organism evidence="2 3">
    <name type="scientific">Oribacterium asaccharolyticum ACB7</name>
    <dbReference type="NCBI Taxonomy" id="796944"/>
    <lineage>
        <taxon>Bacteria</taxon>
        <taxon>Bacillati</taxon>
        <taxon>Bacillota</taxon>
        <taxon>Clostridia</taxon>
        <taxon>Lachnospirales</taxon>
        <taxon>Lachnospiraceae</taxon>
        <taxon>Oribacterium</taxon>
    </lineage>
</organism>
<evidence type="ECO:0000313" key="2">
    <source>
        <dbReference type="EMBL" id="EHL09839.1"/>
    </source>
</evidence>
<dbReference type="HOGENOM" id="CLU_013985_13_0_9"/>
<comment type="caution">
    <text evidence="2">The sequence shown here is derived from an EMBL/GenBank/DDBJ whole genome shotgun (WGS) entry which is preliminary data.</text>
</comment>
<protein>
    <recommendedName>
        <fullName evidence="1">N-acetyltransferase domain-containing protein</fullName>
    </recommendedName>
</protein>
<dbReference type="InterPro" id="IPR016181">
    <property type="entry name" value="Acyl_CoA_acyltransferase"/>
</dbReference>
<proteinExistence type="predicted"/>